<dbReference type="PROSITE" id="PS52015">
    <property type="entry name" value="TONB_CTD"/>
    <property type="match status" value="1"/>
</dbReference>
<keyword evidence="7 10" id="KW-0653">Protein transport</keyword>
<name>A0A106BF40_THIDE</name>
<gene>
    <name evidence="13" type="ORF">ABW22_15990</name>
</gene>
<dbReference type="SUPFAM" id="SSF74653">
    <property type="entry name" value="TolA/TonB C-terminal domain"/>
    <property type="match status" value="1"/>
</dbReference>
<dbReference type="RefSeq" id="WP_059759212.1">
    <property type="nucleotide sequence ID" value="NZ_LDUG01000061.1"/>
</dbReference>
<dbReference type="GO" id="GO:0015891">
    <property type="term" value="P:siderophore transport"/>
    <property type="evidence" value="ECO:0007669"/>
    <property type="project" value="InterPro"/>
</dbReference>
<evidence type="ECO:0000256" key="11">
    <source>
        <dbReference type="SAM" id="MobiDB-lite"/>
    </source>
</evidence>
<dbReference type="OrthoDB" id="8564443at2"/>
<keyword evidence="3 10" id="KW-0813">Transport</keyword>
<feature type="compositionally biased region" description="Low complexity" evidence="11">
    <location>
        <begin position="109"/>
        <end position="130"/>
    </location>
</feature>
<evidence type="ECO:0000256" key="8">
    <source>
        <dbReference type="ARBA" id="ARBA00022989"/>
    </source>
</evidence>
<organism evidence="13 14">
    <name type="scientific">Thiobacillus denitrificans</name>
    <dbReference type="NCBI Taxonomy" id="36861"/>
    <lineage>
        <taxon>Bacteria</taxon>
        <taxon>Pseudomonadati</taxon>
        <taxon>Pseudomonadota</taxon>
        <taxon>Betaproteobacteria</taxon>
        <taxon>Nitrosomonadales</taxon>
        <taxon>Thiobacillaceae</taxon>
        <taxon>Thiobacillus</taxon>
    </lineage>
</organism>
<keyword evidence="14" id="KW-1185">Reference proteome</keyword>
<dbReference type="PATRIC" id="fig|36861.3.peg.3151"/>
<evidence type="ECO:0000259" key="12">
    <source>
        <dbReference type="PROSITE" id="PS52015"/>
    </source>
</evidence>
<dbReference type="Gene3D" id="3.30.1150.10">
    <property type="match status" value="1"/>
</dbReference>
<sequence>MNTSIEEPVIPPRLQRPLAAVWISLGLHAALIALVQVAPPASLSLGEPVIEARLVSTHAAPPAVETPPLAPAVETPDETPEAVPLLAPSETAEALPVAEPMAPPPAEFAPPAAVAQPAEPDPAASPSAPASAPPAAPAPAATITSSVDLTYYSARDVDVHPRALREIVPDYPNDADRQRLSGKVRLQLKLEADGRIGAIEIVSATPPGVFDESAIKAFGDARFAPAQKNGHPVRALVLIEVVYDWEGRR</sequence>
<dbReference type="InterPro" id="IPR051045">
    <property type="entry name" value="TonB-dependent_transducer"/>
</dbReference>
<comment type="function">
    <text evidence="10">Interacts with outer membrane receptor proteins that carry out high-affinity binding and energy dependent uptake into the periplasmic space of specific substrates. It could act to transduce energy from the cytoplasmic membrane to specific energy-requiring processes in the outer membrane, resulting in the release into the periplasm of ligands bound by these outer membrane proteins.</text>
</comment>
<dbReference type="InterPro" id="IPR037682">
    <property type="entry name" value="TonB_C"/>
</dbReference>
<evidence type="ECO:0000256" key="9">
    <source>
        <dbReference type="ARBA" id="ARBA00023136"/>
    </source>
</evidence>
<keyword evidence="10" id="KW-0735">Signal-anchor</keyword>
<proteinExistence type="inferred from homology"/>
<comment type="caution">
    <text evidence="13">The sequence shown here is derived from an EMBL/GenBank/DDBJ whole genome shotgun (WGS) entry which is preliminary data.</text>
</comment>
<dbReference type="PANTHER" id="PTHR33446:SF2">
    <property type="entry name" value="PROTEIN TONB"/>
    <property type="match status" value="1"/>
</dbReference>
<dbReference type="GO" id="GO:0098797">
    <property type="term" value="C:plasma membrane protein complex"/>
    <property type="evidence" value="ECO:0007669"/>
    <property type="project" value="TreeGrafter"/>
</dbReference>
<evidence type="ECO:0000256" key="3">
    <source>
        <dbReference type="ARBA" id="ARBA00022448"/>
    </source>
</evidence>
<evidence type="ECO:0000256" key="10">
    <source>
        <dbReference type="RuleBase" id="RU362123"/>
    </source>
</evidence>
<evidence type="ECO:0000256" key="4">
    <source>
        <dbReference type="ARBA" id="ARBA00022475"/>
    </source>
</evidence>
<dbReference type="GO" id="GO:0030288">
    <property type="term" value="C:outer membrane-bounded periplasmic space"/>
    <property type="evidence" value="ECO:0007669"/>
    <property type="project" value="InterPro"/>
</dbReference>
<dbReference type="GO" id="GO:0031992">
    <property type="term" value="F:energy transducer activity"/>
    <property type="evidence" value="ECO:0007669"/>
    <property type="project" value="InterPro"/>
</dbReference>
<evidence type="ECO:0000313" key="14">
    <source>
        <dbReference type="Proteomes" id="UP000064243"/>
    </source>
</evidence>
<keyword evidence="9" id="KW-0472">Membrane</keyword>
<comment type="subcellular location">
    <subcellularLocation>
        <location evidence="1 10">Cell inner membrane</location>
        <topology evidence="1 10">Single-pass membrane protein</topology>
        <orientation evidence="1 10">Periplasmic side</orientation>
    </subcellularLocation>
</comment>
<keyword evidence="6" id="KW-0812">Transmembrane</keyword>
<dbReference type="InterPro" id="IPR003538">
    <property type="entry name" value="TonB"/>
</dbReference>
<feature type="region of interest" description="Disordered" evidence="11">
    <location>
        <begin position="61"/>
        <end position="140"/>
    </location>
</feature>
<dbReference type="EMBL" id="LDUG01000061">
    <property type="protein sequence ID" value="KVW91298.1"/>
    <property type="molecule type" value="Genomic_DNA"/>
</dbReference>
<dbReference type="NCBIfam" id="TIGR01352">
    <property type="entry name" value="tonB_Cterm"/>
    <property type="match status" value="1"/>
</dbReference>
<keyword evidence="5 10" id="KW-0997">Cell inner membrane</keyword>
<evidence type="ECO:0000256" key="2">
    <source>
        <dbReference type="ARBA" id="ARBA00006555"/>
    </source>
</evidence>
<evidence type="ECO:0000256" key="5">
    <source>
        <dbReference type="ARBA" id="ARBA00022519"/>
    </source>
</evidence>
<dbReference type="PRINTS" id="PR01374">
    <property type="entry name" value="TONBPROTEIN"/>
</dbReference>
<evidence type="ECO:0000313" key="13">
    <source>
        <dbReference type="EMBL" id="KVW91298.1"/>
    </source>
</evidence>
<keyword evidence="4 10" id="KW-1003">Cell membrane</keyword>
<dbReference type="AlphaFoldDB" id="A0A106BF40"/>
<evidence type="ECO:0000256" key="7">
    <source>
        <dbReference type="ARBA" id="ARBA00022927"/>
    </source>
</evidence>
<accession>A0A106BF40</accession>
<dbReference type="Pfam" id="PF03544">
    <property type="entry name" value="TonB_C"/>
    <property type="match status" value="1"/>
</dbReference>
<comment type="similarity">
    <text evidence="2 10">Belongs to the TonB family.</text>
</comment>
<evidence type="ECO:0000256" key="1">
    <source>
        <dbReference type="ARBA" id="ARBA00004383"/>
    </source>
</evidence>
<keyword evidence="8" id="KW-1133">Transmembrane helix</keyword>
<dbReference type="GO" id="GO:0015031">
    <property type="term" value="P:protein transport"/>
    <property type="evidence" value="ECO:0007669"/>
    <property type="project" value="UniProtKB-UniRule"/>
</dbReference>
<dbReference type="PANTHER" id="PTHR33446">
    <property type="entry name" value="PROTEIN TONB-RELATED"/>
    <property type="match status" value="1"/>
</dbReference>
<reference evidence="13 14" key="1">
    <citation type="journal article" date="2015" name="Appl. Environ. Microbiol.">
        <title>Aerobic and Anaerobic Thiosulfate Oxidation by a Cold-Adapted, Subglacial Chemoautotroph.</title>
        <authorList>
            <person name="Harrold Z.R."/>
            <person name="Skidmore M.L."/>
            <person name="Hamilton T.L."/>
            <person name="Desch L."/>
            <person name="Amada K."/>
            <person name="van Gelder W."/>
            <person name="Glover K."/>
            <person name="Roden E.E."/>
            <person name="Boyd E.S."/>
        </authorList>
    </citation>
    <scope>NUCLEOTIDE SEQUENCE [LARGE SCALE GENOMIC DNA]</scope>
    <source>
        <strain evidence="13 14">RG</strain>
    </source>
</reference>
<dbReference type="Proteomes" id="UP000064243">
    <property type="component" value="Unassembled WGS sequence"/>
</dbReference>
<feature type="domain" description="TonB C-terminal" evidence="12">
    <location>
        <begin position="156"/>
        <end position="249"/>
    </location>
</feature>
<protein>
    <recommendedName>
        <fullName evidence="10">Protein TonB</fullName>
    </recommendedName>
</protein>
<dbReference type="InterPro" id="IPR006260">
    <property type="entry name" value="TonB/TolA_C"/>
</dbReference>
<dbReference type="GO" id="GO:0055085">
    <property type="term" value="P:transmembrane transport"/>
    <property type="evidence" value="ECO:0007669"/>
    <property type="project" value="InterPro"/>
</dbReference>
<evidence type="ECO:0000256" key="6">
    <source>
        <dbReference type="ARBA" id="ARBA00022692"/>
    </source>
</evidence>